<dbReference type="Proteomes" id="UP000799440">
    <property type="component" value="Unassembled WGS sequence"/>
</dbReference>
<proteinExistence type="predicted"/>
<feature type="chain" id="PRO_5025491603" evidence="1">
    <location>
        <begin position="22"/>
        <end position="205"/>
    </location>
</feature>
<evidence type="ECO:0000313" key="2">
    <source>
        <dbReference type="EMBL" id="KAF2741888.1"/>
    </source>
</evidence>
<feature type="signal peptide" evidence="1">
    <location>
        <begin position="1"/>
        <end position="21"/>
    </location>
</feature>
<dbReference type="AlphaFoldDB" id="A0A6A6UUD3"/>
<evidence type="ECO:0000256" key="1">
    <source>
        <dbReference type="SAM" id="SignalP"/>
    </source>
</evidence>
<sequence>MRFLSTFGVVALASLTPVTRASCDFHLHVPSEPDPPNTTRYLTTSGCGRWVADFPDEKVTEDEAACFFQGPSNTIIEEKTGMHLVYVAIRQRDPRQSVGTPHENTGLMLAKVDDIKTVPKGWNVDKWRFDEASAPVYKDFIIVNAEYDDGEAFNSTLWEATPHTCGPYPSPRDICKGYSIIACGGGDGGRDDRVRFDISARPSGK</sequence>
<name>A0A6A6UUD3_9PLEO</name>
<accession>A0A6A6UUD3</accession>
<protein>
    <submittedName>
        <fullName evidence="2">Uncharacterized protein</fullName>
    </submittedName>
</protein>
<organism evidence="2 3">
    <name type="scientific">Sporormia fimetaria CBS 119925</name>
    <dbReference type="NCBI Taxonomy" id="1340428"/>
    <lineage>
        <taxon>Eukaryota</taxon>
        <taxon>Fungi</taxon>
        <taxon>Dikarya</taxon>
        <taxon>Ascomycota</taxon>
        <taxon>Pezizomycotina</taxon>
        <taxon>Dothideomycetes</taxon>
        <taxon>Pleosporomycetidae</taxon>
        <taxon>Pleosporales</taxon>
        <taxon>Sporormiaceae</taxon>
        <taxon>Sporormia</taxon>
    </lineage>
</organism>
<evidence type="ECO:0000313" key="3">
    <source>
        <dbReference type="Proteomes" id="UP000799440"/>
    </source>
</evidence>
<keyword evidence="1" id="KW-0732">Signal</keyword>
<reference evidence="2" key="1">
    <citation type="journal article" date="2020" name="Stud. Mycol.">
        <title>101 Dothideomycetes genomes: a test case for predicting lifestyles and emergence of pathogens.</title>
        <authorList>
            <person name="Haridas S."/>
            <person name="Albert R."/>
            <person name="Binder M."/>
            <person name="Bloem J."/>
            <person name="Labutti K."/>
            <person name="Salamov A."/>
            <person name="Andreopoulos B."/>
            <person name="Baker S."/>
            <person name="Barry K."/>
            <person name="Bills G."/>
            <person name="Bluhm B."/>
            <person name="Cannon C."/>
            <person name="Castanera R."/>
            <person name="Culley D."/>
            <person name="Daum C."/>
            <person name="Ezra D."/>
            <person name="Gonzalez J."/>
            <person name="Henrissat B."/>
            <person name="Kuo A."/>
            <person name="Liang C."/>
            <person name="Lipzen A."/>
            <person name="Lutzoni F."/>
            <person name="Magnuson J."/>
            <person name="Mondo S."/>
            <person name="Nolan M."/>
            <person name="Ohm R."/>
            <person name="Pangilinan J."/>
            <person name="Park H.-J."/>
            <person name="Ramirez L."/>
            <person name="Alfaro M."/>
            <person name="Sun H."/>
            <person name="Tritt A."/>
            <person name="Yoshinaga Y."/>
            <person name="Zwiers L.-H."/>
            <person name="Turgeon B."/>
            <person name="Goodwin S."/>
            <person name="Spatafora J."/>
            <person name="Crous P."/>
            <person name="Grigoriev I."/>
        </authorList>
    </citation>
    <scope>NUCLEOTIDE SEQUENCE</scope>
    <source>
        <strain evidence="2">CBS 119925</strain>
    </source>
</reference>
<keyword evidence="3" id="KW-1185">Reference proteome</keyword>
<gene>
    <name evidence="2" type="ORF">M011DRAFT_530255</name>
</gene>
<dbReference type="EMBL" id="MU006621">
    <property type="protein sequence ID" value="KAF2741888.1"/>
    <property type="molecule type" value="Genomic_DNA"/>
</dbReference>